<dbReference type="GeneID" id="109008937"/>
<evidence type="ECO:0000313" key="4">
    <source>
        <dbReference type="RefSeq" id="XP_018844785.1"/>
    </source>
</evidence>
<dbReference type="InParanoid" id="A0A2I4GLK9"/>
<sequence length="96" mass="10944">MVCGRRVFRALFGALVFVGVIWLSTVGIIANRANKTSTITARSTEIFRYWKLIGREKHTAHRYSDLNYVSRRRVPHGPDPIHNRRAGKTRRPPGSA</sequence>
<dbReference type="RefSeq" id="XP_018844785.1">
    <property type="nucleotide sequence ID" value="XM_018989240.2"/>
</dbReference>
<dbReference type="KEGG" id="jre:109008937"/>
<dbReference type="PANTHER" id="PTHR34277:SF18">
    <property type="entry name" value="CLAVATA3_ESR (CLE)-RELATED PROTEIN 25"/>
    <property type="match status" value="1"/>
</dbReference>
<evidence type="ECO:0000313" key="3">
    <source>
        <dbReference type="Proteomes" id="UP000235220"/>
    </source>
</evidence>
<dbReference type="FunCoup" id="A0A2I4GLK9">
    <property type="interactions" value="706"/>
</dbReference>
<keyword evidence="2" id="KW-1133">Transmembrane helix</keyword>
<feature type="transmembrane region" description="Helical" evidence="2">
    <location>
        <begin position="7"/>
        <end position="30"/>
    </location>
</feature>
<reference evidence="4" key="1">
    <citation type="submission" date="2025-08" db="UniProtKB">
        <authorList>
            <consortium name="RefSeq"/>
        </authorList>
    </citation>
    <scope>IDENTIFICATION</scope>
    <source>
        <tissue evidence="4">Leaves</tissue>
    </source>
</reference>
<keyword evidence="2" id="KW-0472">Membrane</keyword>
<accession>A0A2I4GLK9</accession>
<evidence type="ECO:0000256" key="2">
    <source>
        <dbReference type="SAM" id="Phobius"/>
    </source>
</evidence>
<proteinExistence type="predicted"/>
<organism evidence="3 4">
    <name type="scientific">Juglans regia</name>
    <name type="common">English walnut</name>
    <dbReference type="NCBI Taxonomy" id="51240"/>
    <lineage>
        <taxon>Eukaryota</taxon>
        <taxon>Viridiplantae</taxon>
        <taxon>Streptophyta</taxon>
        <taxon>Embryophyta</taxon>
        <taxon>Tracheophyta</taxon>
        <taxon>Spermatophyta</taxon>
        <taxon>Magnoliopsida</taxon>
        <taxon>eudicotyledons</taxon>
        <taxon>Gunneridae</taxon>
        <taxon>Pentapetalae</taxon>
        <taxon>rosids</taxon>
        <taxon>fabids</taxon>
        <taxon>Fagales</taxon>
        <taxon>Juglandaceae</taxon>
        <taxon>Juglans</taxon>
    </lineage>
</organism>
<keyword evidence="2" id="KW-0812">Transmembrane</keyword>
<protein>
    <submittedName>
        <fullName evidence="4">CLAVATA3/ESR (CLE)-related protein 25-like</fullName>
    </submittedName>
</protein>
<dbReference type="PANTHER" id="PTHR34277">
    <property type="entry name" value="CLAVATA3/ESR (CLE)-RELATED PROTEIN 26"/>
    <property type="match status" value="1"/>
</dbReference>
<keyword evidence="3" id="KW-1185">Reference proteome</keyword>
<dbReference type="InterPro" id="IPR039316">
    <property type="entry name" value="CLE25/26"/>
</dbReference>
<dbReference type="OrthoDB" id="1910203at2759"/>
<dbReference type="Proteomes" id="UP000235220">
    <property type="component" value="Chromosome 10"/>
</dbReference>
<gene>
    <name evidence="4" type="primary">LOC109008937</name>
</gene>
<name>A0A2I4GLK9_JUGRE</name>
<feature type="compositionally biased region" description="Basic residues" evidence="1">
    <location>
        <begin position="83"/>
        <end position="96"/>
    </location>
</feature>
<evidence type="ECO:0000256" key="1">
    <source>
        <dbReference type="SAM" id="MobiDB-lite"/>
    </source>
</evidence>
<dbReference type="AlphaFoldDB" id="A0A2I4GLK9"/>
<feature type="region of interest" description="Disordered" evidence="1">
    <location>
        <begin position="72"/>
        <end position="96"/>
    </location>
</feature>